<protein>
    <submittedName>
        <fullName evidence="1">Uncharacterized protein</fullName>
    </submittedName>
</protein>
<sequence>MVVNLAIGFITPPLGINLFVAARVGEEPLETVTKGIVPFILVMILCLLLVTFISGFTMFLPTFLS</sequence>
<organism evidence="1 2">
    <name type="scientific">Candidatus Epulonipiscium fishelsonii</name>
    <dbReference type="NCBI Taxonomy" id="77094"/>
    <lineage>
        <taxon>Bacteria</taxon>
        <taxon>Bacillati</taxon>
        <taxon>Bacillota</taxon>
        <taxon>Clostridia</taxon>
        <taxon>Lachnospirales</taxon>
        <taxon>Lachnospiraceae</taxon>
        <taxon>Candidatus Epulonipiscium</taxon>
    </lineage>
</organism>
<reference evidence="1" key="1">
    <citation type="submission" date="2016-08" db="EMBL/GenBank/DDBJ databases">
        <authorList>
            <person name="Ngugi D.K."/>
            <person name="Miyake S."/>
            <person name="Stingl U."/>
        </authorList>
    </citation>
    <scope>NUCLEOTIDE SEQUENCE</scope>
    <source>
        <strain evidence="1">SCG-B11WGA-EpuloA1</strain>
    </source>
</reference>
<evidence type="ECO:0000313" key="1">
    <source>
        <dbReference type="EMBL" id="ONI40663.1"/>
    </source>
</evidence>
<dbReference type="Proteomes" id="UP000188605">
    <property type="component" value="Unassembled WGS sequence"/>
</dbReference>
<keyword evidence="2" id="KW-1185">Reference proteome</keyword>
<dbReference type="EMBL" id="LJDB01000047">
    <property type="protein sequence ID" value="ONI40663.1"/>
    <property type="molecule type" value="Genomic_DNA"/>
</dbReference>
<gene>
    <name evidence="1" type="ORF">AN396_05655</name>
</gene>
<evidence type="ECO:0000313" key="2">
    <source>
        <dbReference type="Proteomes" id="UP000188605"/>
    </source>
</evidence>
<name>A0ACC8XD80_9FIRM</name>
<proteinExistence type="predicted"/>
<accession>A0ACC8XD80</accession>
<comment type="caution">
    <text evidence="1">The sequence shown here is derived from an EMBL/GenBank/DDBJ whole genome shotgun (WGS) entry which is preliminary data.</text>
</comment>